<evidence type="ECO:0000256" key="4">
    <source>
        <dbReference type="SAM" id="MobiDB-lite"/>
    </source>
</evidence>
<dbReference type="EMBL" id="CP020465">
    <property type="protein sequence ID" value="ASP48399.1"/>
    <property type="molecule type" value="Genomic_DNA"/>
</dbReference>
<keyword evidence="2 3" id="KW-0802">TPR repeat</keyword>
<dbReference type="InterPro" id="IPR036779">
    <property type="entry name" value="LysM_dom_sf"/>
</dbReference>
<dbReference type="InterPro" id="IPR013360">
    <property type="entry name" value="Pilus_4_PilW"/>
</dbReference>
<gene>
    <name evidence="6" type="ORF">B5D82_11855</name>
</gene>
<dbReference type="AlphaFoldDB" id="A0A222G938"/>
<dbReference type="KEGG" id="cber:B5D82_11855"/>
<dbReference type="InterPro" id="IPR019734">
    <property type="entry name" value="TPR_rpt"/>
</dbReference>
<name>A0A222G938_9GAMM</name>
<feature type="region of interest" description="Disordered" evidence="4">
    <location>
        <begin position="298"/>
        <end position="360"/>
    </location>
</feature>
<dbReference type="PANTHER" id="PTHR45586">
    <property type="entry name" value="TPR REPEAT-CONTAINING PROTEIN PA4667"/>
    <property type="match status" value="1"/>
</dbReference>
<dbReference type="InterPro" id="IPR018392">
    <property type="entry name" value="LysM"/>
</dbReference>
<dbReference type="SUPFAM" id="SSF48452">
    <property type="entry name" value="TPR-like"/>
    <property type="match status" value="1"/>
</dbReference>
<dbReference type="Pfam" id="PF01476">
    <property type="entry name" value="LysM"/>
    <property type="match status" value="1"/>
</dbReference>
<evidence type="ECO:0000313" key="6">
    <source>
        <dbReference type="EMBL" id="ASP48399.1"/>
    </source>
</evidence>
<protein>
    <submittedName>
        <fullName evidence="6">Type IV pilus biogenesis/stability protein PilW</fullName>
    </submittedName>
</protein>
<evidence type="ECO:0000256" key="1">
    <source>
        <dbReference type="ARBA" id="ARBA00022737"/>
    </source>
</evidence>
<dbReference type="InterPro" id="IPR051012">
    <property type="entry name" value="CellSynth/LPSAsmb/PSIAsmb"/>
</dbReference>
<evidence type="ECO:0000313" key="7">
    <source>
        <dbReference type="Proteomes" id="UP000202259"/>
    </source>
</evidence>
<evidence type="ECO:0000256" key="3">
    <source>
        <dbReference type="PROSITE-ProRule" id="PRU00339"/>
    </source>
</evidence>
<dbReference type="PANTHER" id="PTHR45586:SF1">
    <property type="entry name" value="LIPOPOLYSACCHARIDE ASSEMBLY PROTEIN B"/>
    <property type="match status" value="1"/>
</dbReference>
<accession>A0A222G938</accession>
<keyword evidence="1" id="KW-0677">Repeat</keyword>
<dbReference type="NCBIfam" id="TIGR02521">
    <property type="entry name" value="type_IV_pilW"/>
    <property type="match status" value="1"/>
</dbReference>
<dbReference type="CDD" id="cd00118">
    <property type="entry name" value="LysM"/>
    <property type="match status" value="1"/>
</dbReference>
<evidence type="ECO:0000256" key="2">
    <source>
        <dbReference type="ARBA" id="ARBA00022803"/>
    </source>
</evidence>
<reference evidence="6 7" key="1">
    <citation type="submission" date="2017-08" db="EMBL/GenBank/DDBJ databases">
        <title>Complete genome of Colwellia sp. NB097-1, a psychrophile bacterium ioslated from Bering Sea.</title>
        <authorList>
            <person name="Chen X."/>
        </authorList>
    </citation>
    <scope>NUCLEOTIDE SEQUENCE [LARGE SCALE GENOMIC DNA]</scope>
    <source>
        <strain evidence="6 7">NB097-1</strain>
    </source>
</reference>
<sequence length="460" mass="51931">MLLNQNLLSDSSLIMKKLLPLFIALLTTSTLTACVTQNYGNDKDTPLIENESSKNEIAMTRISLGLGYLKMGNTQQAKLNLEKAKRFSPNLVQVHTAFAHYYDTVGEPVLATKAYEHALSINDQDADTLNNYGVFLCRHEKYDAAEKQMLRAIAIPSYILVAQSYENLALCQLKAKQFDKAQTYLEKAIAHSPNRASSLLQMMRLQYAKSDYKLAQSYLHRYEKSTRRFTADALALAFKIFDNQGNKRISKNYGNMLVKMFPNSFEAKQYILNELYQIDADKLAEDYRASLSDHSSRKSKKRIVVLSPKTSSSDENDSLSRHGLKPIMANSVMPTNEQEAESKVKSGEINHASNGDEGYIQKPVAKEEPIKKQAIPTQSDDIILSEKTVTETAVKSEINRTPMVSLPIHVVIKGDSLFAISKHYNIVMKSLERWNKLRRPYLLKIGDVLYLADPKSATKR</sequence>
<evidence type="ECO:0000259" key="5">
    <source>
        <dbReference type="PROSITE" id="PS51782"/>
    </source>
</evidence>
<organism evidence="6 7">
    <name type="scientific">Cognaticolwellia beringensis</name>
    <dbReference type="NCBI Taxonomy" id="1967665"/>
    <lineage>
        <taxon>Bacteria</taxon>
        <taxon>Pseudomonadati</taxon>
        <taxon>Pseudomonadota</taxon>
        <taxon>Gammaproteobacteria</taxon>
        <taxon>Alteromonadales</taxon>
        <taxon>Colwelliaceae</taxon>
        <taxon>Cognaticolwellia</taxon>
    </lineage>
</organism>
<keyword evidence="7" id="KW-1185">Reference proteome</keyword>
<dbReference type="PROSITE" id="PS50005">
    <property type="entry name" value="TPR"/>
    <property type="match status" value="2"/>
</dbReference>
<dbReference type="Gene3D" id="3.10.350.10">
    <property type="entry name" value="LysM domain"/>
    <property type="match status" value="1"/>
</dbReference>
<dbReference type="InterPro" id="IPR011990">
    <property type="entry name" value="TPR-like_helical_dom_sf"/>
</dbReference>
<feature type="repeat" description="TPR" evidence="3">
    <location>
        <begin position="162"/>
        <end position="195"/>
    </location>
</feature>
<dbReference type="SUPFAM" id="SSF54106">
    <property type="entry name" value="LysM domain"/>
    <property type="match status" value="1"/>
</dbReference>
<dbReference type="PROSITE" id="PS51782">
    <property type="entry name" value="LYSM"/>
    <property type="match status" value="1"/>
</dbReference>
<proteinExistence type="predicted"/>
<dbReference type="Proteomes" id="UP000202259">
    <property type="component" value="Chromosome"/>
</dbReference>
<dbReference type="SMART" id="SM00257">
    <property type="entry name" value="LysM"/>
    <property type="match status" value="1"/>
</dbReference>
<feature type="domain" description="LysM" evidence="5">
    <location>
        <begin position="407"/>
        <end position="451"/>
    </location>
</feature>
<dbReference type="SMART" id="SM00028">
    <property type="entry name" value="TPR"/>
    <property type="match status" value="4"/>
</dbReference>
<dbReference type="Pfam" id="PF13424">
    <property type="entry name" value="TPR_12"/>
    <property type="match status" value="1"/>
</dbReference>
<feature type="repeat" description="TPR" evidence="3">
    <location>
        <begin position="58"/>
        <end position="91"/>
    </location>
</feature>
<dbReference type="Gene3D" id="1.25.40.10">
    <property type="entry name" value="Tetratricopeptide repeat domain"/>
    <property type="match status" value="1"/>
</dbReference>